<evidence type="ECO:0000256" key="3">
    <source>
        <dbReference type="HAMAP-Rule" id="MF_01440"/>
    </source>
</evidence>
<protein>
    <recommendedName>
        <fullName evidence="3">Probable chemoreceptor glutamine deamidase CheD</fullName>
        <ecNumber evidence="3">3.5.1.44</ecNumber>
    </recommendedName>
</protein>
<comment type="similarity">
    <text evidence="3">Belongs to the CheD family.</text>
</comment>
<evidence type="ECO:0000313" key="5">
    <source>
        <dbReference type="Proteomes" id="UP000009080"/>
    </source>
</evidence>
<dbReference type="SUPFAM" id="SSF64438">
    <property type="entry name" value="CNF1/YfiH-like putative cysteine hydrolases"/>
    <property type="match status" value="1"/>
</dbReference>
<name>C5BIY6_TERTT</name>
<dbReference type="PANTHER" id="PTHR35147:SF3">
    <property type="entry name" value="CHEMORECEPTOR GLUTAMINE DEAMIDASE CHED 1-RELATED"/>
    <property type="match status" value="1"/>
</dbReference>
<dbReference type="GO" id="GO:0050568">
    <property type="term" value="F:protein-glutamine glutaminase activity"/>
    <property type="evidence" value="ECO:0007669"/>
    <property type="project" value="UniProtKB-UniRule"/>
</dbReference>
<gene>
    <name evidence="3" type="primary">cheD</name>
    <name evidence="4" type="ordered locus">TERTU_4386</name>
</gene>
<proteinExistence type="inferred from homology"/>
<dbReference type="KEGG" id="ttu:TERTU_4386"/>
<dbReference type="InterPro" id="IPR038592">
    <property type="entry name" value="CheD-like_sf"/>
</dbReference>
<dbReference type="InterPro" id="IPR005659">
    <property type="entry name" value="Chemorcpt_Glu_NH3ase_CheD"/>
</dbReference>
<dbReference type="OrthoDB" id="9807202at2"/>
<accession>C5BIY6</accession>
<dbReference type="RefSeq" id="WP_015820853.1">
    <property type="nucleotide sequence ID" value="NC_012997.1"/>
</dbReference>
<dbReference type="Pfam" id="PF03975">
    <property type="entry name" value="CheD"/>
    <property type="match status" value="1"/>
</dbReference>
<dbReference type="InterPro" id="IPR011324">
    <property type="entry name" value="Cytotoxic_necrot_fac-like_cat"/>
</dbReference>
<evidence type="ECO:0000313" key="4">
    <source>
        <dbReference type="EMBL" id="ACR14739.1"/>
    </source>
</evidence>
<evidence type="ECO:0000256" key="1">
    <source>
        <dbReference type="ARBA" id="ARBA00022500"/>
    </source>
</evidence>
<reference evidence="4 5" key="1">
    <citation type="journal article" date="2009" name="PLoS ONE">
        <title>The complete genome of Teredinibacter turnerae T7901: an intracellular endosymbiont of marine wood-boring bivalves (shipworms).</title>
        <authorList>
            <person name="Yang J.C."/>
            <person name="Madupu R."/>
            <person name="Durkin A.S."/>
            <person name="Ekborg N.A."/>
            <person name="Pedamallu C.S."/>
            <person name="Hostetler J.B."/>
            <person name="Radune D."/>
            <person name="Toms B.S."/>
            <person name="Henrissat B."/>
            <person name="Coutinho P.M."/>
            <person name="Schwarz S."/>
            <person name="Field L."/>
            <person name="Trindade-Silva A.E."/>
            <person name="Soares C.A.G."/>
            <person name="Elshahawi S."/>
            <person name="Hanora A."/>
            <person name="Schmidt E.W."/>
            <person name="Haygood M.G."/>
            <person name="Posfai J."/>
            <person name="Benner J."/>
            <person name="Madinger C."/>
            <person name="Nove J."/>
            <person name="Anton B."/>
            <person name="Chaudhary K."/>
            <person name="Foster J."/>
            <person name="Holman A."/>
            <person name="Kumar S."/>
            <person name="Lessard P.A."/>
            <person name="Luyten Y.A."/>
            <person name="Slatko B."/>
            <person name="Wood N."/>
            <person name="Wu B."/>
            <person name="Teplitski M."/>
            <person name="Mougous J.D."/>
            <person name="Ward N."/>
            <person name="Eisen J.A."/>
            <person name="Badger J.H."/>
            <person name="Distel D.L."/>
        </authorList>
    </citation>
    <scope>NUCLEOTIDE SEQUENCE [LARGE SCALE GENOMIC DNA]</scope>
    <source>
        <strain evidence="5">ATCC 39867 / T7901</strain>
    </source>
</reference>
<sequence length="175" mass="19566">MHKAVKKVVIHAGEYCFDREGTHVHTLLGSCISITLWHPKRKIGGICHFALPKNPSPTSKPNPRYADDCMKLFLSSCESRNTKIREYEVKVFGGSDVTTKYPREMENSERSPIGEKNSVAAFELLLAEGANIVSAHVGESGYRRIIFDIGTGDVWVKFRTLEKTAADLRSLSGRR</sequence>
<comment type="catalytic activity">
    <reaction evidence="3">
        <text>L-glutaminyl-[protein] + H2O = L-glutamyl-[protein] + NH4(+)</text>
        <dbReference type="Rhea" id="RHEA:16441"/>
        <dbReference type="Rhea" id="RHEA-COMP:10207"/>
        <dbReference type="Rhea" id="RHEA-COMP:10208"/>
        <dbReference type="ChEBI" id="CHEBI:15377"/>
        <dbReference type="ChEBI" id="CHEBI:28938"/>
        <dbReference type="ChEBI" id="CHEBI:29973"/>
        <dbReference type="ChEBI" id="CHEBI:30011"/>
        <dbReference type="EC" id="3.5.1.44"/>
    </reaction>
</comment>
<evidence type="ECO:0000256" key="2">
    <source>
        <dbReference type="ARBA" id="ARBA00022801"/>
    </source>
</evidence>
<dbReference type="EC" id="3.5.1.44" evidence="3"/>
<dbReference type="CDD" id="cd16352">
    <property type="entry name" value="CheD"/>
    <property type="match status" value="1"/>
</dbReference>
<dbReference type="STRING" id="377629.TERTU_4386"/>
<dbReference type="HAMAP" id="MF_01440">
    <property type="entry name" value="CheD"/>
    <property type="match status" value="1"/>
</dbReference>
<keyword evidence="1 3" id="KW-0145">Chemotaxis</keyword>
<dbReference type="Proteomes" id="UP000009080">
    <property type="component" value="Chromosome"/>
</dbReference>
<comment type="function">
    <text evidence="3">Probably deamidates glutamine residues to glutamate on methyl-accepting chemotaxis receptors (MCPs), playing an important role in chemotaxis.</text>
</comment>
<dbReference type="PANTHER" id="PTHR35147">
    <property type="entry name" value="CHEMORECEPTOR GLUTAMINE DEAMIDASE CHED-RELATED"/>
    <property type="match status" value="1"/>
</dbReference>
<dbReference type="AlphaFoldDB" id="C5BIY6"/>
<keyword evidence="5" id="KW-1185">Reference proteome</keyword>
<dbReference type="GO" id="GO:0006935">
    <property type="term" value="P:chemotaxis"/>
    <property type="evidence" value="ECO:0007669"/>
    <property type="project" value="UniProtKB-UniRule"/>
</dbReference>
<organism evidence="4 5">
    <name type="scientific">Teredinibacter turnerae (strain ATCC 39867 / T7901)</name>
    <dbReference type="NCBI Taxonomy" id="377629"/>
    <lineage>
        <taxon>Bacteria</taxon>
        <taxon>Pseudomonadati</taxon>
        <taxon>Pseudomonadota</taxon>
        <taxon>Gammaproteobacteria</taxon>
        <taxon>Cellvibrionales</taxon>
        <taxon>Cellvibrionaceae</taxon>
        <taxon>Teredinibacter</taxon>
    </lineage>
</organism>
<dbReference type="Gene3D" id="3.30.1330.200">
    <property type="match status" value="1"/>
</dbReference>
<dbReference type="eggNOG" id="COG1871">
    <property type="taxonomic scope" value="Bacteria"/>
</dbReference>
<dbReference type="HOGENOM" id="CLU_087854_1_1_6"/>
<dbReference type="EMBL" id="CP001614">
    <property type="protein sequence ID" value="ACR14739.1"/>
    <property type="molecule type" value="Genomic_DNA"/>
</dbReference>
<keyword evidence="2 3" id="KW-0378">Hydrolase</keyword>
<dbReference type="PROSITE" id="PS51257">
    <property type="entry name" value="PROKAR_LIPOPROTEIN"/>
    <property type="match status" value="1"/>
</dbReference>